<dbReference type="InterPro" id="IPR001876">
    <property type="entry name" value="Znf_RanBP2"/>
</dbReference>
<feature type="domain" description="RanBP2-type" evidence="4">
    <location>
        <begin position="73"/>
        <end position="101"/>
    </location>
</feature>
<evidence type="ECO:0000256" key="2">
    <source>
        <dbReference type="ARBA" id="ARBA00022771"/>
    </source>
</evidence>
<keyword evidence="6" id="KW-1185">Reference proteome</keyword>
<dbReference type="Pfam" id="PF09413">
    <property type="entry name" value="DUF2007"/>
    <property type="match status" value="1"/>
</dbReference>
<comment type="caution">
    <text evidence="5">The sequence shown here is derived from an EMBL/GenBank/DDBJ whole genome shotgun (WGS) entry which is preliminary data.</text>
</comment>
<keyword evidence="3" id="KW-0862">Zinc</keyword>
<evidence type="ECO:0000313" key="6">
    <source>
        <dbReference type="Proteomes" id="UP001528823"/>
    </source>
</evidence>
<accession>A0ABT5UBH6</accession>
<keyword evidence="1" id="KW-0479">Metal-binding</keyword>
<evidence type="ECO:0000313" key="5">
    <source>
        <dbReference type="EMBL" id="MDE1463720.1"/>
    </source>
</evidence>
<dbReference type="PROSITE" id="PS01358">
    <property type="entry name" value="ZF_RANBP2_1"/>
    <property type="match status" value="1"/>
</dbReference>
<dbReference type="PROSITE" id="PS50199">
    <property type="entry name" value="ZF_RANBP2_2"/>
    <property type="match status" value="1"/>
</dbReference>
<evidence type="ECO:0000259" key="4">
    <source>
        <dbReference type="PROSITE" id="PS50199"/>
    </source>
</evidence>
<keyword evidence="2" id="KW-0863">Zinc-finger</keyword>
<dbReference type="RefSeq" id="WP_274690055.1">
    <property type="nucleotide sequence ID" value="NZ_JAPMOU010000023.1"/>
</dbReference>
<organism evidence="5 6">
    <name type="scientific">Spartinivicinus poritis</name>
    <dbReference type="NCBI Taxonomy" id="2994640"/>
    <lineage>
        <taxon>Bacteria</taxon>
        <taxon>Pseudomonadati</taxon>
        <taxon>Pseudomonadota</taxon>
        <taxon>Gammaproteobacteria</taxon>
        <taxon>Oceanospirillales</taxon>
        <taxon>Zooshikellaceae</taxon>
        <taxon>Spartinivicinus</taxon>
    </lineage>
</organism>
<evidence type="ECO:0000256" key="3">
    <source>
        <dbReference type="ARBA" id="ARBA00022833"/>
    </source>
</evidence>
<proteinExistence type="predicted"/>
<sequence length="101" mass="11392">MKLIYTNENRFLVSNAKNLVENSGIAVTLKNEYAAGGMGDLSPLDTWLELWVVDDSDYEKAVQVIESSLSSVDSEEWNCNNCNEKNDASFEFCWSCQTEHS</sequence>
<name>A0ABT5UBH6_9GAMM</name>
<protein>
    <submittedName>
        <fullName evidence="5">DUF2007 domain-containing protein</fullName>
    </submittedName>
</protein>
<dbReference type="EMBL" id="JAPMOU010000023">
    <property type="protein sequence ID" value="MDE1463720.1"/>
    <property type="molecule type" value="Genomic_DNA"/>
</dbReference>
<evidence type="ECO:0000256" key="1">
    <source>
        <dbReference type="ARBA" id="ARBA00022723"/>
    </source>
</evidence>
<gene>
    <name evidence="5" type="ORF">ORQ98_17335</name>
</gene>
<reference evidence="5 6" key="1">
    <citation type="submission" date="2022-11" db="EMBL/GenBank/DDBJ databases">
        <title>Spartinivicinus poritis sp. nov., isolated from scleractinian coral Porites lutea.</title>
        <authorList>
            <person name="Zhang G."/>
            <person name="Cai L."/>
            <person name="Wei Q."/>
        </authorList>
    </citation>
    <scope>NUCLEOTIDE SEQUENCE [LARGE SCALE GENOMIC DNA]</scope>
    <source>
        <strain evidence="5 6">A2-2</strain>
    </source>
</reference>
<dbReference type="InterPro" id="IPR018551">
    <property type="entry name" value="DUF2007"/>
</dbReference>
<dbReference type="Proteomes" id="UP001528823">
    <property type="component" value="Unassembled WGS sequence"/>
</dbReference>